<comment type="caution">
    <text evidence="1">The sequence shown here is derived from an EMBL/GenBank/DDBJ whole genome shotgun (WGS) entry which is preliminary data.</text>
</comment>
<reference evidence="1 2" key="1">
    <citation type="submission" date="2011-02" db="EMBL/GenBank/DDBJ databases">
        <authorList>
            <person name="Durkin A.S."/>
            <person name="Madupu R."/>
            <person name="Torralba M."/>
            <person name="Gillis M."/>
            <person name="Methe B."/>
            <person name="Sutton G."/>
            <person name="Nelson K.E."/>
        </authorList>
    </citation>
    <scope>NUCLEOTIDE SEQUENCE [LARGE SCALE GENOMIC DNA]</scope>
    <source>
        <strain evidence="1 2">CRIS 18C-A</strain>
    </source>
</reference>
<name>F0H765_9BACT</name>
<protein>
    <submittedName>
        <fullName evidence="1">Uncharacterized protein</fullName>
    </submittedName>
</protein>
<dbReference type="AlphaFoldDB" id="F0H765"/>
<organism evidence="1 2">
    <name type="scientific">Prevotella denticola CRIS 18C-A</name>
    <dbReference type="NCBI Taxonomy" id="944557"/>
    <lineage>
        <taxon>Bacteria</taxon>
        <taxon>Pseudomonadati</taxon>
        <taxon>Bacteroidota</taxon>
        <taxon>Bacteroidia</taxon>
        <taxon>Bacteroidales</taxon>
        <taxon>Prevotellaceae</taxon>
        <taxon>Prevotella</taxon>
    </lineage>
</organism>
<sequence length="52" mass="5875">MAGRDLEAMRNSKNFNASASSAISPTFLIYRTFSMTTNKNMNEILGKSEIKW</sequence>
<dbReference type="Proteomes" id="UP000003155">
    <property type="component" value="Unassembled WGS sequence"/>
</dbReference>
<proteinExistence type="predicted"/>
<dbReference type="EMBL" id="AEXO01000067">
    <property type="protein sequence ID" value="EGC86372.1"/>
    <property type="molecule type" value="Genomic_DNA"/>
</dbReference>
<keyword evidence="2" id="KW-1185">Reference proteome</keyword>
<evidence type="ECO:0000313" key="2">
    <source>
        <dbReference type="Proteomes" id="UP000003155"/>
    </source>
</evidence>
<accession>F0H765</accession>
<gene>
    <name evidence="1" type="ORF">HMPREF9303_1295</name>
</gene>
<evidence type="ECO:0000313" key="1">
    <source>
        <dbReference type="EMBL" id="EGC86372.1"/>
    </source>
</evidence>